<keyword evidence="11 14" id="KW-0472">Membrane</keyword>
<dbReference type="Pfam" id="PF23953">
    <property type="entry name" value="TPR_COPA_B"/>
    <property type="match status" value="1"/>
</dbReference>
<accession>A0AAD3SX71</accession>
<evidence type="ECO:0000256" key="14">
    <source>
        <dbReference type="PIRNR" id="PIRNR003354"/>
    </source>
</evidence>
<keyword evidence="5 14" id="KW-0963">Cytoplasm</keyword>
<dbReference type="InterPro" id="IPR015943">
    <property type="entry name" value="WD40/YVTN_repeat-like_dom_sf"/>
</dbReference>
<feature type="domain" description="Coatomer alpha subunit C-terminal" evidence="17">
    <location>
        <begin position="801"/>
        <end position="1200"/>
    </location>
</feature>
<evidence type="ECO:0000256" key="13">
    <source>
        <dbReference type="ARBA" id="ARBA00025536"/>
    </source>
</evidence>
<keyword evidence="7" id="KW-0677">Repeat</keyword>
<dbReference type="Pfam" id="PF00400">
    <property type="entry name" value="WD40"/>
    <property type="match status" value="4"/>
</dbReference>
<dbReference type="InterPro" id="IPR047312">
    <property type="entry name" value="Coatomer_alpha_WD-assoc_reg"/>
</dbReference>
<feature type="repeat" description="WD" evidence="15">
    <location>
        <begin position="89"/>
        <end position="130"/>
    </location>
</feature>
<evidence type="ECO:0000256" key="12">
    <source>
        <dbReference type="ARBA" id="ARBA00023329"/>
    </source>
</evidence>
<comment type="subunit">
    <text evidence="3 14">Oligomeric complex that consists of at least the alpha, beta, beta', gamma, delta, epsilon and zeta subunits.</text>
</comment>
<dbReference type="GO" id="GO:0006888">
    <property type="term" value="P:endoplasmic reticulum to Golgi vesicle-mediated transport"/>
    <property type="evidence" value="ECO:0007669"/>
    <property type="project" value="InterPro"/>
</dbReference>
<evidence type="ECO:0000259" key="16">
    <source>
        <dbReference type="Pfam" id="PF04053"/>
    </source>
</evidence>
<keyword evidence="6 15" id="KW-0853">WD repeat</keyword>
<evidence type="ECO:0000256" key="2">
    <source>
        <dbReference type="ARBA" id="ARBA00004347"/>
    </source>
</evidence>
<dbReference type="Pfam" id="PF06957">
    <property type="entry name" value="COPI_C"/>
    <property type="match status" value="1"/>
</dbReference>
<dbReference type="SMART" id="SM00320">
    <property type="entry name" value="WD40"/>
    <property type="match status" value="6"/>
</dbReference>
<dbReference type="InterPro" id="IPR010714">
    <property type="entry name" value="Coatomer_asu_C"/>
</dbReference>
<evidence type="ECO:0000259" key="18">
    <source>
        <dbReference type="Pfam" id="PF23953"/>
    </source>
</evidence>
<name>A0AAD3SX71_NEPGR</name>
<proteinExistence type="predicted"/>
<dbReference type="Gene3D" id="1.25.40.470">
    <property type="match status" value="1"/>
</dbReference>
<organism evidence="19 20">
    <name type="scientific">Nepenthes gracilis</name>
    <name type="common">Slender pitcher plant</name>
    <dbReference type="NCBI Taxonomy" id="150966"/>
    <lineage>
        <taxon>Eukaryota</taxon>
        <taxon>Viridiplantae</taxon>
        <taxon>Streptophyta</taxon>
        <taxon>Embryophyta</taxon>
        <taxon>Tracheophyta</taxon>
        <taxon>Spermatophyta</taxon>
        <taxon>Magnoliopsida</taxon>
        <taxon>eudicotyledons</taxon>
        <taxon>Gunneridae</taxon>
        <taxon>Pentapetalae</taxon>
        <taxon>Caryophyllales</taxon>
        <taxon>Nepenthaceae</taxon>
        <taxon>Nepenthes</taxon>
    </lineage>
</organism>
<dbReference type="PROSITE" id="PS00678">
    <property type="entry name" value="WD_REPEATS_1"/>
    <property type="match status" value="1"/>
</dbReference>
<dbReference type="PROSITE" id="PS50082">
    <property type="entry name" value="WD_REPEATS_2"/>
    <property type="match status" value="4"/>
</dbReference>
<dbReference type="InterPro" id="IPR056176">
    <property type="entry name" value="TPR_COPA_B"/>
</dbReference>
<dbReference type="SUPFAM" id="SSF75011">
    <property type="entry name" value="3-carboxy-cis,cis-mucoante lactonizing enzyme"/>
    <property type="match status" value="1"/>
</dbReference>
<evidence type="ECO:0000256" key="8">
    <source>
        <dbReference type="ARBA" id="ARBA00022892"/>
    </source>
</evidence>
<dbReference type="AlphaFoldDB" id="A0AAD3SX71"/>
<evidence type="ECO:0000259" key="17">
    <source>
        <dbReference type="Pfam" id="PF06957"/>
    </source>
</evidence>
<keyword evidence="9 14" id="KW-0653">Protein transport</keyword>
<keyword evidence="20" id="KW-1185">Reference proteome</keyword>
<evidence type="ECO:0000256" key="7">
    <source>
        <dbReference type="ARBA" id="ARBA00022737"/>
    </source>
</evidence>
<keyword evidence="8 14" id="KW-0931">ER-Golgi transport</keyword>
<gene>
    <name evidence="19" type="ORF">Nepgr_020008</name>
</gene>
<evidence type="ECO:0000256" key="10">
    <source>
        <dbReference type="ARBA" id="ARBA00023034"/>
    </source>
</evidence>
<dbReference type="InterPro" id="IPR050844">
    <property type="entry name" value="Coatomer_complex_subunit"/>
</dbReference>
<evidence type="ECO:0000256" key="9">
    <source>
        <dbReference type="ARBA" id="ARBA00022927"/>
    </source>
</evidence>
<dbReference type="InterPro" id="IPR020472">
    <property type="entry name" value="WD40_PAC1"/>
</dbReference>
<reference evidence="19" key="1">
    <citation type="submission" date="2023-05" db="EMBL/GenBank/DDBJ databases">
        <title>Nepenthes gracilis genome sequencing.</title>
        <authorList>
            <person name="Fukushima K."/>
        </authorList>
    </citation>
    <scope>NUCLEOTIDE SEQUENCE</scope>
    <source>
        <strain evidence="19">SING2019-196</strain>
    </source>
</reference>
<dbReference type="PRINTS" id="PR00320">
    <property type="entry name" value="GPROTEINBRPT"/>
</dbReference>
<dbReference type="InterPro" id="IPR036322">
    <property type="entry name" value="WD40_repeat_dom_sf"/>
</dbReference>
<evidence type="ECO:0000256" key="3">
    <source>
        <dbReference type="ARBA" id="ARBA00011775"/>
    </source>
</evidence>
<dbReference type="FunFam" id="1.25.40.470:FF:000002">
    <property type="entry name" value="Coatomer subunit alpha"/>
    <property type="match status" value="1"/>
</dbReference>
<dbReference type="InterPro" id="IPR016391">
    <property type="entry name" value="Coatomer_asu"/>
</dbReference>
<evidence type="ECO:0000256" key="5">
    <source>
        <dbReference type="ARBA" id="ARBA00022490"/>
    </source>
</evidence>
<evidence type="ECO:0000313" key="19">
    <source>
        <dbReference type="EMBL" id="GMH18167.1"/>
    </source>
</evidence>
<dbReference type="CDD" id="cd00200">
    <property type="entry name" value="WD40"/>
    <property type="match status" value="1"/>
</dbReference>
<dbReference type="CDD" id="cd22948">
    <property type="entry name" value="Coatomer_WDAD_alpha"/>
    <property type="match status" value="1"/>
</dbReference>
<keyword evidence="10 14" id="KW-0333">Golgi apparatus</keyword>
<keyword evidence="12" id="KW-0968">Cytoplasmic vesicle</keyword>
<comment type="caution">
    <text evidence="19">The sequence shown here is derived from an EMBL/GenBank/DDBJ whole genome shotgun (WGS) entry which is preliminary data.</text>
</comment>
<dbReference type="GO" id="GO:0006886">
    <property type="term" value="P:intracellular protein transport"/>
    <property type="evidence" value="ECO:0007669"/>
    <property type="project" value="UniProtKB-UniRule"/>
</dbReference>
<evidence type="ECO:0000256" key="1">
    <source>
        <dbReference type="ARBA" id="ARBA00004255"/>
    </source>
</evidence>
<comment type="function">
    <text evidence="13">The coatomer is a cytosolic protein complex that binds to dilysine motifs and reversibly associates with Golgi non-clathrin-coated vesicles, which further mediate biosynthetic protein transport from the ER, via the Golgi up to the trans Golgi network. Coatomer complex is required for budding from Golgi membranes, and is essential for the retrograde Golgi-to-ER transport of dilysine-tagged proteins.</text>
</comment>
<dbReference type="PROSITE" id="PS50294">
    <property type="entry name" value="WD_REPEATS_REGION"/>
    <property type="match status" value="4"/>
</dbReference>
<dbReference type="GO" id="GO:0006890">
    <property type="term" value="P:retrograde vesicle-mediated transport, Golgi to endoplasmic reticulum"/>
    <property type="evidence" value="ECO:0007669"/>
    <property type="project" value="TreeGrafter"/>
</dbReference>
<feature type="repeat" description="WD" evidence="15">
    <location>
        <begin position="200"/>
        <end position="241"/>
    </location>
</feature>
<feature type="domain" description="COPA/B TPR" evidence="18">
    <location>
        <begin position="619"/>
        <end position="751"/>
    </location>
</feature>
<dbReference type="SUPFAM" id="SSF50978">
    <property type="entry name" value="WD40 repeat-like"/>
    <property type="match status" value="1"/>
</dbReference>
<dbReference type="GO" id="GO:0000139">
    <property type="term" value="C:Golgi membrane"/>
    <property type="evidence" value="ECO:0007669"/>
    <property type="project" value="UniProtKB-SubCell"/>
</dbReference>
<dbReference type="GO" id="GO:0006891">
    <property type="term" value="P:intra-Golgi vesicle-mediated transport"/>
    <property type="evidence" value="ECO:0007669"/>
    <property type="project" value="TreeGrafter"/>
</dbReference>
<evidence type="ECO:0000256" key="15">
    <source>
        <dbReference type="PROSITE-ProRule" id="PRU00221"/>
    </source>
</evidence>
<dbReference type="Gene3D" id="2.130.10.10">
    <property type="entry name" value="YVTN repeat-like/Quinoprotein amine dehydrogenase"/>
    <property type="match status" value="1"/>
</dbReference>
<dbReference type="PIRSF" id="PIRSF003354">
    <property type="entry name" value="Coatomer_alpha_subunit"/>
    <property type="match status" value="1"/>
</dbReference>
<dbReference type="PANTHER" id="PTHR19876:SF1">
    <property type="entry name" value="COATOMER SUBUNIT ALPHA"/>
    <property type="match status" value="1"/>
</dbReference>
<dbReference type="InterPro" id="IPR006692">
    <property type="entry name" value="Beta-prop_COPA/B_2nd"/>
</dbReference>
<dbReference type="GO" id="GO:0030126">
    <property type="term" value="C:COPI vesicle coat"/>
    <property type="evidence" value="ECO:0007669"/>
    <property type="project" value="UniProtKB-UniRule"/>
</dbReference>
<sequence>MLTKFETKSNRIKGLSFHSKRPWILASLHSGVIQLWDYRMGTLIDRFDEHDGPVRGVHFHKSQPLFVSEMTTRLKFGTTNCTGVCLHFLLGHLDYIRTVQFHHEYPWIVSASDDQTICIWNWQSRTCISVLTGHNHYVMCASFHPKEDLVASASLDQTVRVWDIGVLKKKTVSPADGTPRLSQMNTDLFGSIDAVVKYVLEGHDRGVNWASFHPTLPLIVSGADDRQVKLWRINDTKAWEVDTLRGHMNNVSCVLFHAKHDIIVSNSEGKSIRVWDVMKRTGIQTFRREHDRFWILAAHPEVNLLAAGHDSGMIVFKLERERPVFSVSGDTMFYAKDRFLRFFEFSTQRDVQVIPIRQPGSTSLNQGPRPLSYSPTENAVLVCSDVDGGSYELYVIPKDCFGRGDAAQEAKRGPGGSAVFIARNRFAVIDKSSNQVLVQNLKNEIVKKSALPIATDAIFYAGTGNLLCRAEDRVLIFDLQQRMVLGDLQIPFLKYVVWSNDMERVALLSKHTIVIASKSLVHQGTLHETIRVKSGAWDENGVFIYTTLNHIKYFLPNGDSGIIRTLDVPVYITKVFGNKIFYLDRDGKSNAIVIDATEYMFKLSLMRKRYDHVMNMIRSSQLVGQAMIAYLQQKRFPEVALYFGNIQTAVASAKEIDEKDHWYRLGVEALRQGNVGIVEYAYQRTKNFERLSFLYLITGNMDKLSKMLKIAEVKNDVMGQFHNALYLGDAREHVKTLENAGHLHLAYITASVHGLHDAAGRLAAEFGDDAPSLPEGKISSLLMPPTPILCGGDWPLLNVSRGIFQSGMDSVVSGAADEKEEEADEVDWGEDLDLADARNIENGDIAAVLEDEKVPEENEEVGGWDLEDLELPPEENTPRTNARTSAFVAPTPGMSVSQIWIQRSSLAAEHGAAGNFDTAMRLLIRQLGIKNVAPLRPMFLNLHAGSHTYLHAVSSALVISMAVERGWNESASPNIRGPPAFVFNFSQLEEKLKAGYRTTTAGKLSEALCLFLSILHTIPLTVVESRREADEVKELIIIVKEYVLGLKMELKRSEMRDDPVRQQELAAYFTHCNLQMPQLRLALLNAMTVSYKAKNLITAASFARRLLETNPTNETQAKPARQTLQAAERNMTDAAQLNYDFRNPFVVCGAMYVPIYRGQKDVTCPYCSSHFIPNVVGQLCNVCELSIVGADASGLLCSPQIR</sequence>
<protein>
    <recommendedName>
        <fullName evidence="14">Coatomer subunit alpha</fullName>
    </recommendedName>
</protein>
<feature type="domain" description="COPA/B second beta-propeller" evidence="16">
    <location>
        <begin position="340"/>
        <end position="584"/>
    </location>
</feature>
<dbReference type="EMBL" id="BSYO01000018">
    <property type="protein sequence ID" value="GMH18167.1"/>
    <property type="molecule type" value="Genomic_DNA"/>
</dbReference>
<dbReference type="FunFam" id="2.130.10.10:FF:000010">
    <property type="entry name" value="Coatomer subunit alpha"/>
    <property type="match status" value="1"/>
</dbReference>
<comment type="subcellular location">
    <subcellularLocation>
        <location evidence="14">Cytoplasm</location>
    </subcellularLocation>
    <subcellularLocation>
        <location evidence="1 14">Golgi apparatus membrane</location>
        <topology evidence="1 14">Peripheral membrane protein</topology>
        <orientation evidence="1">Cytoplasmic side</orientation>
    </subcellularLocation>
    <subcellularLocation>
        <location evidence="2">Cytoplasmic vesicle</location>
        <location evidence="2">COPI-coated vesicle membrane</location>
        <topology evidence="2">Peripheral membrane protein</topology>
        <orientation evidence="2">Cytoplasmic side</orientation>
    </subcellularLocation>
</comment>
<dbReference type="GO" id="GO:0005198">
    <property type="term" value="F:structural molecule activity"/>
    <property type="evidence" value="ECO:0007669"/>
    <property type="project" value="InterPro"/>
</dbReference>
<evidence type="ECO:0000256" key="6">
    <source>
        <dbReference type="ARBA" id="ARBA00022574"/>
    </source>
</evidence>
<dbReference type="Proteomes" id="UP001279734">
    <property type="component" value="Unassembled WGS sequence"/>
</dbReference>
<dbReference type="PANTHER" id="PTHR19876">
    <property type="entry name" value="COATOMER"/>
    <property type="match status" value="1"/>
</dbReference>
<dbReference type="InterPro" id="IPR001680">
    <property type="entry name" value="WD40_rpt"/>
</dbReference>
<evidence type="ECO:0000256" key="11">
    <source>
        <dbReference type="ARBA" id="ARBA00023136"/>
    </source>
</evidence>
<dbReference type="Pfam" id="PF04053">
    <property type="entry name" value="B-prop_COPA_B_2nd"/>
    <property type="match status" value="1"/>
</dbReference>
<evidence type="ECO:0000256" key="4">
    <source>
        <dbReference type="ARBA" id="ARBA00022448"/>
    </source>
</evidence>
<evidence type="ECO:0000313" key="20">
    <source>
        <dbReference type="Proteomes" id="UP001279734"/>
    </source>
</evidence>
<feature type="repeat" description="WD" evidence="15">
    <location>
        <begin position="244"/>
        <end position="285"/>
    </location>
</feature>
<keyword evidence="4 14" id="KW-0813">Transport</keyword>
<dbReference type="InterPro" id="IPR019775">
    <property type="entry name" value="WD40_repeat_CS"/>
</dbReference>
<feature type="repeat" description="WD" evidence="15">
    <location>
        <begin position="131"/>
        <end position="164"/>
    </location>
</feature>